<accession>A0AAN6VL16</accession>
<reference evidence="4" key="2">
    <citation type="submission" date="2023-05" db="EMBL/GenBank/DDBJ databases">
        <authorList>
            <consortium name="Lawrence Berkeley National Laboratory"/>
            <person name="Steindorff A."/>
            <person name="Hensen N."/>
            <person name="Bonometti L."/>
            <person name="Westerberg I."/>
            <person name="Brannstrom I.O."/>
            <person name="Guillou S."/>
            <person name="Cros-Aarteil S."/>
            <person name="Calhoun S."/>
            <person name="Haridas S."/>
            <person name="Kuo A."/>
            <person name="Mondo S."/>
            <person name="Pangilinan J."/>
            <person name="Riley R."/>
            <person name="Labutti K."/>
            <person name="Andreopoulos B."/>
            <person name="Lipzen A."/>
            <person name="Chen C."/>
            <person name="Yanf M."/>
            <person name="Daum C."/>
            <person name="Ng V."/>
            <person name="Clum A."/>
            <person name="Ohm R."/>
            <person name="Martin F."/>
            <person name="Silar P."/>
            <person name="Natvig D."/>
            <person name="Lalanne C."/>
            <person name="Gautier V."/>
            <person name="Ament-Velasquez S.L."/>
            <person name="Kruys A."/>
            <person name="Hutchinson M.I."/>
            <person name="Powell A.J."/>
            <person name="Barry K."/>
            <person name="Miller A.N."/>
            <person name="Grigoriev I.V."/>
            <person name="Debuchy R."/>
            <person name="Gladieux P."/>
            <person name="Thoren M.H."/>
            <person name="Johannesson H."/>
        </authorList>
    </citation>
    <scope>NUCLEOTIDE SEQUENCE</scope>
    <source>
        <strain evidence="4">CBS 538.74</strain>
    </source>
</reference>
<evidence type="ECO:0000313" key="5">
    <source>
        <dbReference type="Proteomes" id="UP001302745"/>
    </source>
</evidence>
<keyword evidence="1" id="KW-0479">Metal-binding</keyword>
<dbReference type="Pfam" id="PF12874">
    <property type="entry name" value="zf-met"/>
    <property type="match status" value="1"/>
</dbReference>
<evidence type="ECO:0000256" key="1">
    <source>
        <dbReference type="PROSITE-ProRule" id="PRU00042"/>
    </source>
</evidence>
<evidence type="ECO:0000256" key="2">
    <source>
        <dbReference type="SAM" id="MobiDB-lite"/>
    </source>
</evidence>
<keyword evidence="1" id="KW-0862">Zinc</keyword>
<dbReference type="InterPro" id="IPR036236">
    <property type="entry name" value="Znf_C2H2_sf"/>
</dbReference>
<dbReference type="Gene3D" id="3.30.160.60">
    <property type="entry name" value="Classic Zinc Finger"/>
    <property type="match status" value="1"/>
</dbReference>
<dbReference type="Proteomes" id="UP001302745">
    <property type="component" value="Unassembled WGS sequence"/>
</dbReference>
<dbReference type="SUPFAM" id="SSF57667">
    <property type="entry name" value="beta-beta-alpha zinc fingers"/>
    <property type="match status" value="1"/>
</dbReference>
<name>A0AAN6VL16_9PEZI</name>
<keyword evidence="5" id="KW-1185">Reference proteome</keyword>
<dbReference type="AlphaFoldDB" id="A0AAN6VL16"/>
<protein>
    <recommendedName>
        <fullName evidence="3">C2H2-type domain-containing protein</fullName>
    </recommendedName>
</protein>
<dbReference type="EMBL" id="MU856938">
    <property type="protein sequence ID" value="KAK4153527.1"/>
    <property type="molecule type" value="Genomic_DNA"/>
</dbReference>
<dbReference type="InterPro" id="IPR013087">
    <property type="entry name" value="Znf_C2H2_type"/>
</dbReference>
<sequence>MVSLRRHRRSAKHKAKAAEMGIEEEEEEGEVYRCEACDTVHSTKANLKAHRRSAGHKAKVARWVWRRRWRRGSLAVHRGTARHKAKVAEMGLEGDEE</sequence>
<proteinExistence type="predicted"/>
<feature type="region of interest" description="Disordered" evidence="2">
    <location>
        <begin position="1"/>
        <end position="22"/>
    </location>
</feature>
<evidence type="ECO:0000259" key="3">
    <source>
        <dbReference type="PROSITE" id="PS50157"/>
    </source>
</evidence>
<feature type="compositionally biased region" description="Basic residues" evidence="2">
    <location>
        <begin position="1"/>
        <end position="15"/>
    </location>
</feature>
<dbReference type="PROSITE" id="PS50157">
    <property type="entry name" value="ZINC_FINGER_C2H2_2"/>
    <property type="match status" value="1"/>
</dbReference>
<feature type="domain" description="C2H2-type" evidence="3">
    <location>
        <begin position="32"/>
        <end position="61"/>
    </location>
</feature>
<gene>
    <name evidence="4" type="ORF">C8A00DRAFT_33756</name>
</gene>
<organism evidence="4 5">
    <name type="scientific">Chaetomidium leptoderma</name>
    <dbReference type="NCBI Taxonomy" id="669021"/>
    <lineage>
        <taxon>Eukaryota</taxon>
        <taxon>Fungi</taxon>
        <taxon>Dikarya</taxon>
        <taxon>Ascomycota</taxon>
        <taxon>Pezizomycotina</taxon>
        <taxon>Sordariomycetes</taxon>
        <taxon>Sordariomycetidae</taxon>
        <taxon>Sordariales</taxon>
        <taxon>Chaetomiaceae</taxon>
        <taxon>Chaetomidium</taxon>
    </lineage>
</organism>
<comment type="caution">
    <text evidence="4">The sequence shown here is derived from an EMBL/GenBank/DDBJ whole genome shotgun (WGS) entry which is preliminary data.</text>
</comment>
<keyword evidence="1" id="KW-0863">Zinc-finger</keyword>
<reference evidence="4" key="1">
    <citation type="journal article" date="2023" name="Mol. Phylogenet. Evol.">
        <title>Genome-scale phylogeny and comparative genomics of the fungal order Sordariales.</title>
        <authorList>
            <person name="Hensen N."/>
            <person name="Bonometti L."/>
            <person name="Westerberg I."/>
            <person name="Brannstrom I.O."/>
            <person name="Guillou S."/>
            <person name="Cros-Aarteil S."/>
            <person name="Calhoun S."/>
            <person name="Haridas S."/>
            <person name="Kuo A."/>
            <person name="Mondo S."/>
            <person name="Pangilinan J."/>
            <person name="Riley R."/>
            <person name="LaButti K."/>
            <person name="Andreopoulos B."/>
            <person name="Lipzen A."/>
            <person name="Chen C."/>
            <person name="Yan M."/>
            <person name="Daum C."/>
            <person name="Ng V."/>
            <person name="Clum A."/>
            <person name="Steindorff A."/>
            <person name="Ohm R.A."/>
            <person name="Martin F."/>
            <person name="Silar P."/>
            <person name="Natvig D.O."/>
            <person name="Lalanne C."/>
            <person name="Gautier V."/>
            <person name="Ament-Velasquez S.L."/>
            <person name="Kruys A."/>
            <person name="Hutchinson M.I."/>
            <person name="Powell A.J."/>
            <person name="Barry K."/>
            <person name="Miller A.N."/>
            <person name="Grigoriev I.V."/>
            <person name="Debuchy R."/>
            <person name="Gladieux P."/>
            <person name="Hiltunen Thoren M."/>
            <person name="Johannesson H."/>
        </authorList>
    </citation>
    <scope>NUCLEOTIDE SEQUENCE</scope>
    <source>
        <strain evidence="4">CBS 538.74</strain>
    </source>
</reference>
<dbReference type="GO" id="GO:0008270">
    <property type="term" value="F:zinc ion binding"/>
    <property type="evidence" value="ECO:0007669"/>
    <property type="project" value="UniProtKB-KW"/>
</dbReference>
<evidence type="ECO:0000313" key="4">
    <source>
        <dbReference type="EMBL" id="KAK4153527.1"/>
    </source>
</evidence>